<dbReference type="Proteomes" id="UP001178507">
    <property type="component" value="Unassembled WGS sequence"/>
</dbReference>
<comment type="caution">
    <text evidence="1">The sequence shown here is derived from an EMBL/GenBank/DDBJ whole genome shotgun (WGS) entry which is preliminary data.</text>
</comment>
<proteinExistence type="predicted"/>
<name>A0AA36J2K2_9DINO</name>
<evidence type="ECO:0000313" key="2">
    <source>
        <dbReference type="Proteomes" id="UP001178507"/>
    </source>
</evidence>
<organism evidence="1 2">
    <name type="scientific">Effrenium voratum</name>
    <dbReference type="NCBI Taxonomy" id="2562239"/>
    <lineage>
        <taxon>Eukaryota</taxon>
        <taxon>Sar</taxon>
        <taxon>Alveolata</taxon>
        <taxon>Dinophyceae</taxon>
        <taxon>Suessiales</taxon>
        <taxon>Symbiodiniaceae</taxon>
        <taxon>Effrenium</taxon>
    </lineage>
</organism>
<keyword evidence="2" id="KW-1185">Reference proteome</keyword>
<accession>A0AA36J2K2</accession>
<dbReference type="Pfam" id="PF13374">
    <property type="entry name" value="TPR_10"/>
    <property type="match status" value="1"/>
</dbReference>
<gene>
    <name evidence="1" type="ORF">EVOR1521_LOCUS22255</name>
</gene>
<sequence>MQDTVLVTVAQRCAKARQALAEQSLGLVQPSTLLEWGSANENGHRAAFCIPMIVPTAIAYNIFECQTPDLQAKGVPLGTDYKGREVHGSRDVWVVRVAAREAVTVLQLRLAQLRKRHGNFLICMDELGRRLHCRGRYEEAEPLCRESFNLRRAQLGEEHTTVLSCSATWVSWRRRKSFTAKACRGAAPPWATRRLPR</sequence>
<dbReference type="InterPro" id="IPR011990">
    <property type="entry name" value="TPR-like_helical_dom_sf"/>
</dbReference>
<evidence type="ECO:0000313" key="1">
    <source>
        <dbReference type="EMBL" id="CAJ1398462.1"/>
    </source>
</evidence>
<reference evidence="1" key="1">
    <citation type="submission" date="2023-08" db="EMBL/GenBank/DDBJ databases">
        <authorList>
            <person name="Chen Y."/>
            <person name="Shah S."/>
            <person name="Dougan E. K."/>
            <person name="Thang M."/>
            <person name="Chan C."/>
        </authorList>
    </citation>
    <scope>NUCLEOTIDE SEQUENCE</scope>
</reference>
<dbReference type="EMBL" id="CAUJNA010003301">
    <property type="protein sequence ID" value="CAJ1398462.1"/>
    <property type="molecule type" value="Genomic_DNA"/>
</dbReference>
<dbReference type="AlphaFoldDB" id="A0AA36J2K2"/>
<protein>
    <submittedName>
        <fullName evidence="1">Uncharacterized protein</fullName>
    </submittedName>
</protein>
<dbReference type="Gene3D" id="1.25.40.10">
    <property type="entry name" value="Tetratricopeptide repeat domain"/>
    <property type="match status" value="1"/>
</dbReference>